<dbReference type="Proteomes" id="UP000075473">
    <property type="component" value="Unassembled WGS sequence"/>
</dbReference>
<dbReference type="EMBL" id="LHZA01000095">
    <property type="protein sequence ID" value="KXV00867.1"/>
    <property type="molecule type" value="Genomic_DNA"/>
</dbReference>
<accession>A0A149QUR8</accession>
<dbReference type="PATRIC" id="fig|178900.5.peg.2962"/>
<sequence>MSDHTTISSAVEADLMQLVALHRLLDFAISQSLEDNTDDRVLEGVVILTRMIGRKVRCVTSKILDGEGSGCD</sequence>
<protein>
    <submittedName>
        <fullName evidence="1">Uncharacterized protein</fullName>
    </submittedName>
</protein>
<name>A0A149QUR8_9PROT</name>
<comment type="caution">
    <text evidence="1">The sequence shown here is derived from an EMBL/GenBank/DDBJ whole genome shotgun (WGS) entry which is preliminary data.</text>
</comment>
<reference evidence="1 2" key="1">
    <citation type="submission" date="2015-06" db="EMBL/GenBank/DDBJ databases">
        <title>Improved classification and identification of acetic acid bacteria using matrix-assisted laser desorption/ionization time-of-flight mass spectrometry; Gluconobacter nephelii and Gluconobacter uchimurae are later heterotypic synonyms of Gluconobacter japonicus and Gluconobacter oxydans, respectively.</title>
        <authorList>
            <person name="Li L."/>
            <person name="Cleenwerck I."/>
            <person name="De Vuyst L."/>
            <person name="Vandamme P."/>
        </authorList>
    </citation>
    <scope>NUCLEOTIDE SEQUENCE [LARGE SCALE GENOMIC DNA]</scope>
    <source>
        <strain evidence="1 2">LMG 1625</strain>
    </source>
</reference>
<organism evidence="1 2">
    <name type="scientific">Acetobacter cerevisiae</name>
    <dbReference type="NCBI Taxonomy" id="178900"/>
    <lineage>
        <taxon>Bacteria</taxon>
        <taxon>Pseudomonadati</taxon>
        <taxon>Pseudomonadota</taxon>
        <taxon>Alphaproteobacteria</taxon>
        <taxon>Acetobacterales</taxon>
        <taxon>Acetobacteraceae</taxon>
        <taxon>Acetobacter</taxon>
    </lineage>
</organism>
<proteinExistence type="predicted"/>
<dbReference type="AlphaFoldDB" id="A0A149QUR8"/>
<evidence type="ECO:0000313" key="2">
    <source>
        <dbReference type="Proteomes" id="UP000075473"/>
    </source>
</evidence>
<evidence type="ECO:0000313" key="1">
    <source>
        <dbReference type="EMBL" id="KXV00867.1"/>
    </source>
</evidence>
<dbReference type="RefSeq" id="WP_062247769.1">
    <property type="nucleotide sequence ID" value="NZ_LHZA01000095.1"/>
</dbReference>
<gene>
    <name evidence="1" type="ORF">AD928_01860</name>
</gene>